<dbReference type="EMBL" id="QICL01000014">
    <property type="protein sequence ID" value="PXV63285.1"/>
    <property type="molecule type" value="Genomic_DNA"/>
</dbReference>
<name>A0A2V3PPE0_9BACT</name>
<dbReference type="InterPro" id="IPR025624">
    <property type="entry name" value="PcfK"/>
</dbReference>
<sequence>MKSTAYFTRTILTHLEQKAETNTLFAQSFANPDKDIDQCCLFILNQVQKSGCNGFHDNEIFSIAEDYYTTDNIEVGNPIHAQITVNHVVELTVEEKEEARQEAIQKAHNEAYNRAMQPKKKAKRVEMNNQPSLFDF</sequence>
<accession>A0A2V3PPE0</accession>
<gene>
    <name evidence="1" type="ORF">CLV62_1141</name>
</gene>
<organism evidence="1 2">
    <name type="scientific">Dysgonomonas alginatilytica</name>
    <dbReference type="NCBI Taxonomy" id="1605892"/>
    <lineage>
        <taxon>Bacteria</taxon>
        <taxon>Pseudomonadati</taxon>
        <taxon>Bacteroidota</taxon>
        <taxon>Bacteroidia</taxon>
        <taxon>Bacteroidales</taxon>
        <taxon>Dysgonomonadaceae</taxon>
        <taxon>Dysgonomonas</taxon>
    </lineage>
</organism>
<proteinExistence type="predicted"/>
<dbReference type="Proteomes" id="UP000247973">
    <property type="component" value="Unassembled WGS sequence"/>
</dbReference>
<dbReference type="AlphaFoldDB" id="A0A2V3PPE0"/>
<evidence type="ECO:0000313" key="1">
    <source>
        <dbReference type="EMBL" id="PXV63285.1"/>
    </source>
</evidence>
<keyword evidence="2" id="KW-1185">Reference proteome</keyword>
<evidence type="ECO:0000313" key="2">
    <source>
        <dbReference type="Proteomes" id="UP000247973"/>
    </source>
</evidence>
<reference evidence="1 2" key="1">
    <citation type="submission" date="2018-03" db="EMBL/GenBank/DDBJ databases">
        <title>Genomic Encyclopedia of Archaeal and Bacterial Type Strains, Phase II (KMG-II): from individual species to whole genera.</title>
        <authorList>
            <person name="Goeker M."/>
        </authorList>
    </citation>
    <scope>NUCLEOTIDE SEQUENCE [LARGE SCALE GENOMIC DNA]</scope>
    <source>
        <strain evidence="1 2">DSM 100214</strain>
    </source>
</reference>
<comment type="caution">
    <text evidence="1">The sequence shown here is derived from an EMBL/GenBank/DDBJ whole genome shotgun (WGS) entry which is preliminary data.</text>
</comment>
<dbReference type="Pfam" id="PF14058">
    <property type="entry name" value="PcfK"/>
    <property type="match status" value="1"/>
</dbReference>
<dbReference type="RefSeq" id="WP_110310932.1">
    <property type="nucleotide sequence ID" value="NZ_QICL01000014.1"/>
</dbReference>
<dbReference type="OrthoDB" id="713714at2"/>
<protein>
    <submittedName>
        <fullName evidence="1">PcfK-like protein</fullName>
    </submittedName>
</protein>